<evidence type="ECO:0000256" key="1">
    <source>
        <dbReference type="SAM" id="MobiDB-lite"/>
    </source>
</evidence>
<dbReference type="AlphaFoldDB" id="A0A5S6Q7R7"/>
<dbReference type="Proteomes" id="UP000046395">
    <property type="component" value="Unassembled WGS sequence"/>
</dbReference>
<dbReference type="Pfam" id="PF17919">
    <property type="entry name" value="RT_RNaseH_2"/>
    <property type="match status" value="1"/>
</dbReference>
<proteinExistence type="predicted"/>
<reference evidence="4" key="1">
    <citation type="submission" date="2019-12" db="UniProtKB">
        <authorList>
            <consortium name="WormBaseParasite"/>
        </authorList>
    </citation>
    <scope>IDENTIFICATION</scope>
</reference>
<feature type="region of interest" description="Disordered" evidence="1">
    <location>
        <begin position="310"/>
        <end position="332"/>
    </location>
</feature>
<name>A0A5S6Q7R7_TRIMR</name>
<keyword evidence="3" id="KW-1185">Reference proteome</keyword>
<evidence type="ECO:0000313" key="4">
    <source>
        <dbReference type="WBParaSite" id="TMUE_1000003259.1"/>
    </source>
</evidence>
<feature type="domain" description="Reverse transcriptase/retrotransposon-derived protein RNase H-like" evidence="2">
    <location>
        <begin position="7"/>
        <end position="59"/>
    </location>
</feature>
<dbReference type="SUPFAM" id="SSF56672">
    <property type="entry name" value="DNA/RNA polymerases"/>
    <property type="match status" value="1"/>
</dbReference>
<evidence type="ECO:0000313" key="3">
    <source>
        <dbReference type="Proteomes" id="UP000046395"/>
    </source>
</evidence>
<accession>A0A5S6Q7R7</accession>
<dbReference type="InterPro" id="IPR041577">
    <property type="entry name" value="RT_RNaseH_2"/>
</dbReference>
<sequence>MPPDPIDAFEKVKKALADAVLLSHPAGGAPLSLTVDTSENAAGAVLQQKTKQSADLSPLTMDDPRKFLDRKHWILTDKELAQLWSSAKPDETKLEVALRKLLTQFSLIMYLWNEREKDRLLLLQRLYTIFRELDRVLCGFIFQCFARADELKKMVEEFIDLKDQPKHQPDALHTGIEEGKKFDKLCLHVASLKMATNDSANSELIRDIKKMIKKLEETQVSFRSETDARNESIKETLKRANILLNICDQISPPKQVHYFETFMKEYIAIKDVFESMCFDDQASQKDVTVIAHVVAVLTRTSLVIHKMLNKSADESSRQRGRKSGTGATDGKK</sequence>
<dbReference type="InterPro" id="IPR043502">
    <property type="entry name" value="DNA/RNA_pol_sf"/>
</dbReference>
<protein>
    <submittedName>
        <fullName evidence="4">RT_RNaseH_2 domain-containing protein</fullName>
    </submittedName>
</protein>
<dbReference type="WBParaSite" id="TMUE_1000003259.1">
    <property type="protein sequence ID" value="TMUE_1000003259.1"/>
    <property type="gene ID" value="WBGene00302469"/>
</dbReference>
<organism evidence="3 4">
    <name type="scientific">Trichuris muris</name>
    <name type="common">Mouse whipworm</name>
    <dbReference type="NCBI Taxonomy" id="70415"/>
    <lineage>
        <taxon>Eukaryota</taxon>
        <taxon>Metazoa</taxon>
        <taxon>Ecdysozoa</taxon>
        <taxon>Nematoda</taxon>
        <taxon>Enoplea</taxon>
        <taxon>Dorylaimia</taxon>
        <taxon>Trichinellida</taxon>
        <taxon>Trichuridae</taxon>
        <taxon>Trichuris</taxon>
    </lineage>
</organism>
<evidence type="ECO:0000259" key="2">
    <source>
        <dbReference type="Pfam" id="PF17919"/>
    </source>
</evidence>